<dbReference type="Gene3D" id="3.30.70.270">
    <property type="match status" value="1"/>
</dbReference>
<feature type="domain" description="PAS" evidence="2">
    <location>
        <begin position="1"/>
        <end position="43"/>
    </location>
</feature>
<dbReference type="InterPro" id="IPR052155">
    <property type="entry name" value="Biofilm_reg_signaling"/>
</dbReference>
<dbReference type="InterPro" id="IPR000700">
    <property type="entry name" value="PAS-assoc_C"/>
</dbReference>
<dbReference type="Proteomes" id="UP001500729">
    <property type="component" value="Unassembled WGS sequence"/>
</dbReference>
<evidence type="ECO:0000313" key="6">
    <source>
        <dbReference type="Proteomes" id="UP001500729"/>
    </source>
</evidence>
<accession>A0ABP3M0T7</accession>
<evidence type="ECO:0000259" key="3">
    <source>
        <dbReference type="PROSITE" id="PS50113"/>
    </source>
</evidence>
<evidence type="ECO:0008006" key="7">
    <source>
        <dbReference type="Google" id="ProtNLM"/>
    </source>
</evidence>
<dbReference type="NCBIfam" id="TIGR00229">
    <property type="entry name" value="sensory_box"/>
    <property type="match status" value="2"/>
</dbReference>
<protein>
    <recommendedName>
        <fullName evidence="7">Diguanylate cyclase with PAS/PAC sensor</fullName>
    </recommendedName>
</protein>
<feature type="domain" description="PAC" evidence="3">
    <location>
        <begin position="59"/>
        <end position="111"/>
    </location>
</feature>
<keyword evidence="6" id="KW-1185">Reference proteome</keyword>
<gene>
    <name evidence="5" type="ORF">GCM10009533_07300</name>
</gene>
<dbReference type="InterPro" id="IPR013767">
    <property type="entry name" value="PAS_fold"/>
</dbReference>
<feature type="domain" description="PAS" evidence="2">
    <location>
        <begin position="105"/>
        <end position="160"/>
    </location>
</feature>
<dbReference type="PROSITE" id="PS50113">
    <property type="entry name" value="PAC"/>
    <property type="match status" value="1"/>
</dbReference>
<dbReference type="NCBIfam" id="TIGR00254">
    <property type="entry name" value="GGDEF"/>
    <property type="match status" value="1"/>
</dbReference>
<dbReference type="PROSITE" id="PS50887">
    <property type="entry name" value="GGDEF"/>
    <property type="match status" value="1"/>
</dbReference>
<feature type="domain" description="GGDEF" evidence="4">
    <location>
        <begin position="261"/>
        <end position="396"/>
    </location>
</feature>
<evidence type="ECO:0000259" key="2">
    <source>
        <dbReference type="PROSITE" id="PS50112"/>
    </source>
</evidence>
<dbReference type="SUPFAM" id="SSF55785">
    <property type="entry name" value="PYP-like sensor domain (PAS domain)"/>
    <property type="match status" value="2"/>
</dbReference>
<dbReference type="Pfam" id="PF00990">
    <property type="entry name" value="GGDEF"/>
    <property type="match status" value="1"/>
</dbReference>
<organism evidence="5 6">
    <name type="scientific">Saccharopolyspora erythraea</name>
    <name type="common">Streptomyces erythraeus</name>
    <dbReference type="NCBI Taxonomy" id="1836"/>
    <lineage>
        <taxon>Bacteria</taxon>
        <taxon>Bacillati</taxon>
        <taxon>Actinomycetota</taxon>
        <taxon>Actinomycetes</taxon>
        <taxon>Pseudonocardiales</taxon>
        <taxon>Pseudonocardiaceae</taxon>
        <taxon>Saccharopolyspora</taxon>
    </lineage>
</organism>
<evidence type="ECO:0000313" key="5">
    <source>
        <dbReference type="EMBL" id="GAA0510981.1"/>
    </source>
</evidence>
<dbReference type="InterPro" id="IPR001610">
    <property type="entry name" value="PAC"/>
</dbReference>
<name>A0ABP3M0T7_SACER</name>
<dbReference type="InterPro" id="IPR000014">
    <property type="entry name" value="PAS"/>
</dbReference>
<dbReference type="PANTHER" id="PTHR44757">
    <property type="entry name" value="DIGUANYLATE CYCLASE DGCP"/>
    <property type="match status" value="1"/>
</dbReference>
<dbReference type="InterPro" id="IPR035965">
    <property type="entry name" value="PAS-like_dom_sf"/>
</dbReference>
<dbReference type="SUPFAM" id="SSF55073">
    <property type="entry name" value="Nucleotide cyclase"/>
    <property type="match status" value="1"/>
</dbReference>
<feature type="region of interest" description="Disordered" evidence="1">
    <location>
        <begin position="371"/>
        <end position="399"/>
    </location>
</feature>
<dbReference type="CDD" id="cd01949">
    <property type="entry name" value="GGDEF"/>
    <property type="match status" value="1"/>
</dbReference>
<dbReference type="PROSITE" id="PS50112">
    <property type="entry name" value="PAS"/>
    <property type="match status" value="2"/>
</dbReference>
<dbReference type="SMART" id="SM00091">
    <property type="entry name" value="PAS"/>
    <property type="match status" value="2"/>
</dbReference>
<dbReference type="InterPro" id="IPR029787">
    <property type="entry name" value="Nucleotide_cyclase"/>
</dbReference>
<evidence type="ECO:0000256" key="1">
    <source>
        <dbReference type="SAM" id="MobiDB-lite"/>
    </source>
</evidence>
<dbReference type="EMBL" id="BAAAGS010000003">
    <property type="protein sequence ID" value="GAA0510981.1"/>
    <property type="molecule type" value="Genomic_DNA"/>
</dbReference>
<proteinExistence type="predicted"/>
<dbReference type="CDD" id="cd00130">
    <property type="entry name" value="PAS"/>
    <property type="match status" value="2"/>
</dbReference>
<comment type="caution">
    <text evidence="5">The sequence shown here is derived from an EMBL/GenBank/DDBJ whole genome shotgun (WGS) entry which is preliminary data.</text>
</comment>
<sequence>MTVLDMQGRFLYVNRALCRLLRCDADELVRNHRKYFIHPDDRDATDLLSDVIAAPSGEVCREFRCVRSDGAVIWLLLCASLIRDEGGRPVCVTTHAQDITERRESEARWQQTFTRAPIGMALLDTRGRWTEVNAALCRQLGYRGEELLAVEPSDLTYPGDDPTAAVADVVDGLKDTASLETCFRHKLGYPVWLFVRISAVHGPDGRAAYLVGQYEEIGDGRMTDDHLAHLALHDPLTGLANRVLLTDRLDQSLAELPRTGGALAVLLVDLDELKLVNDRHGHLVGDQLLMSAGDALLRAARPGDTVGRFGGDEFVVISRVADQQAAEALRRHVERFLHTEIDASGIRLPLRASVGLASTADPSASRTDLLHAADQSMYSRKHRSQGGAGEPSRSRANGA</sequence>
<dbReference type="InterPro" id="IPR043128">
    <property type="entry name" value="Rev_trsase/Diguanyl_cyclase"/>
</dbReference>
<dbReference type="Gene3D" id="3.30.450.20">
    <property type="entry name" value="PAS domain"/>
    <property type="match status" value="2"/>
</dbReference>
<dbReference type="InterPro" id="IPR000160">
    <property type="entry name" value="GGDEF_dom"/>
</dbReference>
<dbReference type="Pfam" id="PF00989">
    <property type="entry name" value="PAS"/>
    <property type="match status" value="2"/>
</dbReference>
<dbReference type="SMART" id="SM00086">
    <property type="entry name" value="PAC"/>
    <property type="match status" value="2"/>
</dbReference>
<reference evidence="6" key="1">
    <citation type="journal article" date="2019" name="Int. J. Syst. Evol. Microbiol.">
        <title>The Global Catalogue of Microorganisms (GCM) 10K type strain sequencing project: providing services to taxonomists for standard genome sequencing and annotation.</title>
        <authorList>
            <consortium name="The Broad Institute Genomics Platform"/>
            <consortium name="The Broad Institute Genome Sequencing Center for Infectious Disease"/>
            <person name="Wu L."/>
            <person name="Ma J."/>
        </authorList>
    </citation>
    <scope>NUCLEOTIDE SEQUENCE [LARGE SCALE GENOMIC DNA]</scope>
    <source>
        <strain evidence="6">JCM 10303</strain>
    </source>
</reference>
<dbReference type="SMART" id="SM00267">
    <property type="entry name" value="GGDEF"/>
    <property type="match status" value="1"/>
</dbReference>
<dbReference type="PANTHER" id="PTHR44757:SF2">
    <property type="entry name" value="BIOFILM ARCHITECTURE MAINTENANCE PROTEIN MBAA"/>
    <property type="match status" value="1"/>
</dbReference>
<evidence type="ECO:0000259" key="4">
    <source>
        <dbReference type="PROSITE" id="PS50887"/>
    </source>
</evidence>